<comment type="catalytic activity">
    <reaction evidence="1 6">
        <text>ATP-dependent breakage, passage and rejoining of double-stranded DNA.</text>
        <dbReference type="EC" id="5.6.2.2"/>
    </reaction>
</comment>
<dbReference type="EMBL" id="FOLE01000009">
    <property type="protein sequence ID" value="SFC76911.1"/>
    <property type="molecule type" value="Genomic_DNA"/>
</dbReference>
<dbReference type="GO" id="GO:0005737">
    <property type="term" value="C:cytoplasm"/>
    <property type="evidence" value="ECO:0007669"/>
    <property type="project" value="TreeGrafter"/>
</dbReference>
<dbReference type="InterPro" id="IPR013760">
    <property type="entry name" value="Topo_IIA-like_dom_sf"/>
</dbReference>
<evidence type="ECO:0000256" key="6">
    <source>
        <dbReference type="PROSITE-ProRule" id="PRU01384"/>
    </source>
</evidence>
<dbReference type="GO" id="GO:0005524">
    <property type="term" value="F:ATP binding"/>
    <property type="evidence" value="ECO:0007669"/>
    <property type="project" value="InterPro"/>
</dbReference>
<dbReference type="InterPro" id="IPR013758">
    <property type="entry name" value="Topo_IIA_A/C_ab"/>
</dbReference>
<dbReference type="Gene3D" id="3.90.199.10">
    <property type="entry name" value="Topoisomerase II, domain 5"/>
    <property type="match status" value="1"/>
</dbReference>
<name>A0A1I1LUZ6_9BACT</name>
<comment type="similarity">
    <text evidence="2">Belongs to the type II topoisomerase GyrA/ParC subunit family.</text>
</comment>
<reference evidence="9 10" key="1">
    <citation type="submission" date="2016-10" db="EMBL/GenBank/DDBJ databases">
        <authorList>
            <person name="de Groot N.N."/>
        </authorList>
    </citation>
    <scope>NUCLEOTIDE SEQUENCE [LARGE SCALE GENOMIC DNA]</scope>
    <source>
        <strain evidence="9 10">DSM 6793</strain>
    </source>
</reference>
<dbReference type="GO" id="GO:0003918">
    <property type="term" value="F:DNA topoisomerase type II (double strand cut, ATP-hydrolyzing) activity"/>
    <property type="evidence" value="ECO:0007669"/>
    <property type="project" value="UniProtKB-EC"/>
</dbReference>
<dbReference type="RefSeq" id="WP_091514757.1">
    <property type="nucleotide sequence ID" value="NZ_FOLE01000009.1"/>
</dbReference>
<dbReference type="InterPro" id="IPR002205">
    <property type="entry name" value="Topo_IIA_dom_A"/>
</dbReference>
<evidence type="ECO:0000259" key="8">
    <source>
        <dbReference type="PROSITE" id="PS52040"/>
    </source>
</evidence>
<feature type="active site" description="O-(5'-phospho-DNA)-tyrosine intermediate" evidence="6">
    <location>
        <position position="119"/>
    </location>
</feature>
<evidence type="ECO:0000256" key="3">
    <source>
        <dbReference type="ARBA" id="ARBA00023029"/>
    </source>
</evidence>
<proteinExistence type="inferred from homology"/>
<dbReference type="SMART" id="SM00434">
    <property type="entry name" value="TOP4c"/>
    <property type="match status" value="1"/>
</dbReference>
<dbReference type="Gene3D" id="1.10.268.10">
    <property type="entry name" value="Topoisomerase, domain 3"/>
    <property type="match status" value="1"/>
</dbReference>
<evidence type="ECO:0000256" key="1">
    <source>
        <dbReference type="ARBA" id="ARBA00000185"/>
    </source>
</evidence>
<dbReference type="SUPFAM" id="SSF56719">
    <property type="entry name" value="Type II DNA topoisomerase"/>
    <property type="match status" value="1"/>
</dbReference>
<gene>
    <name evidence="9" type="ORF">SAMN05421780_109146</name>
</gene>
<evidence type="ECO:0000313" key="10">
    <source>
        <dbReference type="Proteomes" id="UP000199514"/>
    </source>
</evidence>
<feature type="coiled-coil region" evidence="7">
    <location>
        <begin position="421"/>
        <end position="448"/>
    </location>
</feature>
<dbReference type="PANTHER" id="PTHR43493">
    <property type="entry name" value="DNA GYRASE/TOPOISOMERASE SUBUNIT A"/>
    <property type="match status" value="1"/>
</dbReference>
<dbReference type="Pfam" id="PF00521">
    <property type="entry name" value="DNA_topoisoIV"/>
    <property type="match status" value="1"/>
</dbReference>
<keyword evidence="10" id="KW-1185">Reference proteome</keyword>
<keyword evidence="4 6" id="KW-0238">DNA-binding</keyword>
<dbReference type="OrthoDB" id="9806486at2"/>
<dbReference type="InterPro" id="IPR013757">
    <property type="entry name" value="Topo_IIA_A_a_sf"/>
</dbReference>
<evidence type="ECO:0000313" key="9">
    <source>
        <dbReference type="EMBL" id="SFC76911.1"/>
    </source>
</evidence>
<dbReference type="GO" id="GO:0009330">
    <property type="term" value="C:DNA topoisomerase type II (double strand cut, ATP-hydrolyzing) complex"/>
    <property type="evidence" value="ECO:0007669"/>
    <property type="project" value="TreeGrafter"/>
</dbReference>
<organism evidence="9 10">
    <name type="scientific">Flexibacter flexilis DSM 6793</name>
    <dbReference type="NCBI Taxonomy" id="927664"/>
    <lineage>
        <taxon>Bacteria</taxon>
        <taxon>Pseudomonadati</taxon>
        <taxon>Bacteroidota</taxon>
        <taxon>Cytophagia</taxon>
        <taxon>Cytophagales</taxon>
        <taxon>Flexibacteraceae</taxon>
        <taxon>Flexibacter</taxon>
    </lineage>
</organism>
<evidence type="ECO:0000256" key="4">
    <source>
        <dbReference type="ARBA" id="ARBA00023125"/>
    </source>
</evidence>
<dbReference type="Proteomes" id="UP000199514">
    <property type="component" value="Unassembled WGS sequence"/>
</dbReference>
<keyword evidence="5 6" id="KW-0413">Isomerase</keyword>
<feature type="domain" description="Topo IIA-type catalytic" evidence="8">
    <location>
        <begin position="38"/>
        <end position="435"/>
    </location>
</feature>
<accession>A0A1I1LUZ6</accession>
<dbReference type="GO" id="GO:0006265">
    <property type="term" value="P:DNA topological change"/>
    <property type="evidence" value="ECO:0007669"/>
    <property type="project" value="UniProtKB-UniRule"/>
</dbReference>
<protein>
    <submittedName>
        <fullName evidence="9">Topoisomerase-4 subunit A</fullName>
    </submittedName>
</protein>
<keyword evidence="3 6" id="KW-0799">Topoisomerase</keyword>
<keyword evidence="7" id="KW-0175">Coiled coil</keyword>
<evidence type="ECO:0000256" key="2">
    <source>
        <dbReference type="ARBA" id="ARBA00008263"/>
    </source>
</evidence>
<dbReference type="InterPro" id="IPR050220">
    <property type="entry name" value="Type_II_DNA_Topoisomerases"/>
</dbReference>
<dbReference type="GO" id="GO:0003677">
    <property type="term" value="F:DNA binding"/>
    <property type="evidence" value="ECO:0007669"/>
    <property type="project" value="UniProtKB-UniRule"/>
</dbReference>
<evidence type="ECO:0000256" key="7">
    <source>
        <dbReference type="SAM" id="Coils"/>
    </source>
</evidence>
<dbReference type="PROSITE" id="PS52040">
    <property type="entry name" value="TOPO_IIA"/>
    <property type="match status" value="1"/>
</dbReference>
<dbReference type="NCBIfam" id="NF009397">
    <property type="entry name" value="PRK12758.1"/>
    <property type="match status" value="1"/>
</dbReference>
<dbReference type="STRING" id="927664.SAMN05421780_109146"/>
<evidence type="ECO:0000256" key="5">
    <source>
        <dbReference type="ARBA" id="ARBA00023235"/>
    </source>
</evidence>
<dbReference type="PANTHER" id="PTHR43493:SF5">
    <property type="entry name" value="DNA GYRASE SUBUNIT A, CHLOROPLASTIC_MITOCHONDRIAL"/>
    <property type="match status" value="1"/>
</dbReference>
<dbReference type="AlphaFoldDB" id="A0A1I1LUZ6"/>
<sequence>MEKNKDLDDKLSDIGPVSGMYENWFLDYASYVILERAVPAVEDGLKPVQRRIMHAMYEMDDGRYNKVANVIGQTMQYHPHGDASIGDAIVNLGQKDLLIDTQGNWGDMRTGDGAAAPRYIEARLSKFANDILFNPQTTNWQVSYDGRKREPVTLPVKFPLLLAQGVEGIAVGLATKILPHNFCELIEASIDLLNNQPITLHPDFPTGGMIDVSNYNDGQKGGKVRIRARIEDVDKKMLVIRDIPFSTTTTSLMESIVKASDAGKIKIKKVVDNTAKDVEIQVHLAPGVSPDITIDALYAFTDCEVSISPNACVIIDEKPHFVSASQILRYNTEQTMELLRRELEIKRGELLEKILFSSLEKIFIENKIYRDIEECETWEAVLKTIDAGLEPFKPQFYRIITEEDLVKLTEIRIKRISKFDAFKADELMRGLQAELEETEKQLANLRTYTIRYYRDLLKKYGKGRERKTEIRTFDVIAANVVAANNQKLYVNRTDGFIGYGLKKDEFVCDCSDLDDVIIFRRDGVFKVVKIGEKVFVGKDILYVNVFRKNDERMVYNMVYLDGDSGYTMAKRFQVLAITRDREYDLTKGGKGSKCLHFSANPNGEAESVTVQLSQGSKAKIKSLDYDFAGLDIKGRQSQGNIVTKHPVRKVVFKAAGVSTLGGLNLWYDEVIGRLNTDQRGKFLGNFSGADTLLFVTKNGQYELTSFELTNRYEPENLVLLEKYNPEKILSVVYYEGETKNHFVKRFKIETSTVGKPFGFIGEHKDSKVLVASTEAQPQIQVAYRKDKKMPQEVTLYDVDVLAEVKGWKAIGSRLSQYIVQQVMLVNGQESDEAKQLGLWQQQ</sequence>
<dbReference type="NCBIfam" id="NF007209">
    <property type="entry name" value="PRK09631.1"/>
    <property type="match status" value="1"/>
</dbReference>
<dbReference type="Gene3D" id="3.30.1360.40">
    <property type="match status" value="1"/>
</dbReference>